<gene>
    <name evidence="1" type="ORF">AA0113_g10503</name>
</gene>
<sequence length="81" mass="8878">MFNQGDRVTINNGGNTYYIVVNVINIEGSPTKYKIQEEGAPAGVTESTQQSVSMQQDSISFQQNTVTYQQQEVEEGVLCAA</sequence>
<accession>A0A4Q4QPA0</accession>
<dbReference type="AlphaFoldDB" id="A0A4Q4QPA0"/>
<keyword evidence="2" id="KW-1185">Reference proteome</keyword>
<name>A0A4Q4QPA0_9PLEO</name>
<dbReference type="OrthoDB" id="3668614at2759"/>
<evidence type="ECO:0000313" key="2">
    <source>
        <dbReference type="Proteomes" id="UP000293823"/>
    </source>
</evidence>
<protein>
    <submittedName>
        <fullName evidence="1">Uncharacterized protein</fullName>
    </submittedName>
</protein>
<proteinExistence type="predicted"/>
<evidence type="ECO:0000313" key="1">
    <source>
        <dbReference type="EMBL" id="RYO45245.1"/>
    </source>
</evidence>
<comment type="caution">
    <text evidence="1">The sequence shown here is derived from an EMBL/GenBank/DDBJ whole genome shotgun (WGS) entry which is preliminary data.</text>
</comment>
<dbReference type="EMBL" id="PEJP01000054">
    <property type="protein sequence ID" value="RYO45245.1"/>
    <property type="molecule type" value="Genomic_DNA"/>
</dbReference>
<dbReference type="Proteomes" id="UP000293823">
    <property type="component" value="Unassembled WGS sequence"/>
</dbReference>
<reference evidence="2" key="1">
    <citation type="journal article" date="2019" name="bioRxiv">
        <title>Genomics, evolutionary history and diagnostics of the Alternaria alternata species group including apple and Asian pear pathotypes.</title>
        <authorList>
            <person name="Armitage A.D."/>
            <person name="Cockerton H.M."/>
            <person name="Sreenivasaprasad S."/>
            <person name="Woodhall J.W."/>
            <person name="Lane C.R."/>
            <person name="Harrison R.J."/>
            <person name="Clarkson J.P."/>
        </authorList>
    </citation>
    <scope>NUCLEOTIDE SEQUENCE [LARGE SCALE GENOMIC DNA]</scope>
    <source>
        <strain evidence="2">RGR 97.0016</strain>
    </source>
</reference>
<organism evidence="1 2">
    <name type="scientific">Alternaria arborescens</name>
    <dbReference type="NCBI Taxonomy" id="156630"/>
    <lineage>
        <taxon>Eukaryota</taxon>
        <taxon>Fungi</taxon>
        <taxon>Dikarya</taxon>
        <taxon>Ascomycota</taxon>
        <taxon>Pezizomycotina</taxon>
        <taxon>Dothideomycetes</taxon>
        <taxon>Pleosporomycetidae</taxon>
        <taxon>Pleosporales</taxon>
        <taxon>Pleosporineae</taxon>
        <taxon>Pleosporaceae</taxon>
        <taxon>Alternaria</taxon>
        <taxon>Alternaria sect. Alternaria</taxon>
    </lineage>
</organism>